<dbReference type="FunCoup" id="A0A1U8A3G6">
    <property type="interactions" value="657"/>
</dbReference>
<organism evidence="5 6">
    <name type="scientific">Nelumbo nucifera</name>
    <name type="common">Sacred lotus</name>
    <dbReference type="NCBI Taxonomy" id="4432"/>
    <lineage>
        <taxon>Eukaryota</taxon>
        <taxon>Viridiplantae</taxon>
        <taxon>Streptophyta</taxon>
        <taxon>Embryophyta</taxon>
        <taxon>Tracheophyta</taxon>
        <taxon>Spermatophyta</taxon>
        <taxon>Magnoliopsida</taxon>
        <taxon>Proteales</taxon>
        <taxon>Nelumbonaceae</taxon>
        <taxon>Nelumbo</taxon>
    </lineage>
</organism>
<dbReference type="PANTHER" id="PTHR48048">
    <property type="entry name" value="GLYCOSYLTRANSFERASE"/>
    <property type="match status" value="1"/>
</dbReference>
<protein>
    <recommendedName>
        <fullName evidence="4">Glycosyltransferase</fullName>
        <ecNumber evidence="4">2.4.1.-</ecNumber>
    </recommendedName>
</protein>
<dbReference type="FunFam" id="3.40.50.2000:FF:000056">
    <property type="entry name" value="Glycosyltransferase"/>
    <property type="match status" value="1"/>
</dbReference>
<dbReference type="InterPro" id="IPR050481">
    <property type="entry name" value="UDP-glycosyltransf_plant"/>
</dbReference>
<evidence type="ECO:0000256" key="2">
    <source>
        <dbReference type="ARBA" id="ARBA00022679"/>
    </source>
</evidence>
<dbReference type="SUPFAM" id="SSF53756">
    <property type="entry name" value="UDP-Glycosyltransferase/glycogen phosphorylase"/>
    <property type="match status" value="1"/>
</dbReference>
<dbReference type="InterPro" id="IPR035595">
    <property type="entry name" value="UDP_glycos_trans_CS"/>
</dbReference>
<dbReference type="InterPro" id="IPR002213">
    <property type="entry name" value="UDP_glucos_trans"/>
</dbReference>
<dbReference type="eggNOG" id="KOG1192">
    <property type="taxonomic scope" value="Eukaryota"/>
</dbReference>
<dbReference type="OrthoDB" id="5835829at2759"/>
<dbReference type="Gene3D" id="3.40.50.2000">
    <property type="entry name" value="Glycogen Phosphorylase B"/>
    <property type="match status" value="2"/>
</dbReference>
<dbReference type="Proteomes" id="UP000189703">
    <property type="component" value="Unplaced"/>
</dbReference>
<evidence type="ECO:0000256" key="1">
    <source>
        <dbReference type="ARBA" id="ARBA00009995"/>
    </source>
</evidence>
<dbReference type="CDD" id="cd03784">
    <property type="entry name" value="GT1_Gtf-like"/>
    <property type="match status" value="1"/>
</dbReference>
<dbReference type="AlphaFoldDB" id="A0A1U8A3G6"/>
<keyword evidence="3" id="KW-0328">Glycosyltransferase</keyword>
<evidence type="ECO:0000313" key="5">
    <source>
        <dbReference type="Proteomes" id="UP000189703"/>
    </source>
</evidence>
<reference evidence="6" key="1">
    <citation type="submission" date="2025-08" db="UniProtKB">
        <authorList>
            <consortium name="RefSeq"/>
        </authorList>
    </citation>
    <scope>IDENTIFICATION</scope>
</reference>
<dbReference type="KEGG" id="nnu:104599843"/>
<dbReference type="Pfam" id="PF00201">
    <property type="entry name" value="UDPGT"/>
    <property type="match status" value="1"/>
</dbReference>
<gene>
    <name evidence="6" type="primary">LOC104599843</name>
</gene>
<proteinExistence type="inferred from homology"/>
<evidence type="ECO:0000256" key="3">
    <source>
        <dbReference type="RuleBase" id="RU003718"/>
    </source>
</evidence>
<dbReference type="PROSITE" id="PS00375">
    <property type="entry name" value="UDPGT"/>
    <property type="match status" value="1"/>
</dbReference>
<dbReference type="OMA" id="DSHGTED"/>
<name>A0A1U8A3G6_NELNU</name>
<dbReference type="PANTHER" id="PTHR48048:SF83">
    <property type="entry name" value="GLYCOSYLTRANSFERASE"/>
    <property type="match status" value="1"/>
</dbReference>
<accession>A0A1U8A3G6</accession>
<dbReference type="GO" id="GO:0035251">
    <property type="term" value="F:UDP-glucosyltransferase activity"/>
    <property type="evidence" value="ECO:0007669"/>
    <property type="project" value="InterPro"/>
</dbReference>
<sequence>MEKEELVFVPSPGAGHLVSTIELAKRLIDRHDRLSITVLCIKPPSILNAGYIDSLASSAPWIRWIELPSVDPPSPETCKLPFSFISRFIEGHRPHVKQAVTQLMASQRQSRIAGLVLDLFCSPLIDVAAELGIPSYMFFTSPAAMLGLMLHFPTLNSQTTTDLKDSVELIIPSYVNPVSPRFLPVSLWIRKEDAYIRWLYHCRPFREAKGIIVNSFSELESHAINSFSDGRTPPVYPVGPLIDLESRIHSPSNRIRRDKIVKWLDDQPPSSVVLLCFGSMGGFGAPQVKEIAVGLERSDVRFLWSLRQPSEVMMGPPRDYTSVELGEILPNGFLDRTEGRGLICGWIPQVEVLGHPAIGGFISHCGWNSILESLWFGVPVATWPLYAEQHLNAFEMVRDLGLALEIRLDYRNGDDLVSAEEVERSVRSLMDGDSEVRRRVWDMREKSRATVVDGGSSFSSLGFLIDDLMAKN</sequence>
<evidence type="ECO:0000256" key="4">
    <source>
        <dbReference type="RuleBase" id="RU362057"/>
    </source>
</evidence>
<evidence type="ECO:0000313" key="6">
    <source>
        <dbReference type="RefSeq" id="XP_010260883.1"/>
    </source>
</evidence>
<dbReference type="EC" id="2.4.1.-" evidence="4"/>
<keyword evidence="2 3" id="KW-0808">Transferase</keyword>
<comment type="similarity">
    <text evidence="1 3">Belongs to the UDP-glycosyltransferase family.</text>
</comment>
<dbReference type="RefSeq" id="XP_010260883.1">
    <property type="nucleotide sequence ID" value="XM_010262581.1"/>
</dbReference>
<dbReference type="GeneID" id="104599843"/>
<keyword evidence="5" id="KW-1185">Reference proteome</keyword>